<feature type="domain" description="Peptidase M24 C-terminal" evidence="6">
    <location>
        <begin position="549"/>
        <end position="609"/>
    </location>
</feature>
<feature type="domain" description="Creatinase N-terminal" evidence="5">
    <location>
        <begin position="19"/>
        <end position="139"/>
    </location>
</feature>
<dbReference type="SUPFAM" id="SSF55920">
    <property type="entry name" value="Creatinase/aminopeptidase"/>
    <property type="match status" value="1"/>
</dbReference>
<protein>
    <submittedName>
        <fullName evidence="7">Putative aminopeptidase</fullName>
    </submittedName>
</protein>
<dbReference type="FunFam" id="3.90.230.10:FF:000009">
    <property type="entry name" value="xaa-Pro aminopeptidase 2"/>
    <property type="match status" value="1"/>
</dbReference>
<evidence type="ECO:0000259" key="4">
    <source>
        <dbReference type="Pfam" id="PF00557"/>
    </source>
</evidence>
<dbReference type="InterPro" id="IPR032416">
    <property type="entry name" value="Peptidase_M24_C"/>
</dbReference>
<evidence type="ECO:0000313" key="7">
    <source>
        <dbReference type="EMBL" id="AKK20302.1"/>
    </source>
</evidence>
<dbReference type="InterPro" id="IPR033740">
    <property type="entry name" value="Pept_M24B"/>
</dbReference>
<dbReference type="Pfam" id="PF00557">
    <property type="entry name" value="Peptidase_M24"/>
    <property type="match status" value="1"/>
</dbReference>
<dbReference type="Pfam" id="PF16188">
    <property type="entry name" value="Peptidase_M24_C"/>
    <property type="match status" value="1"/>
</dbReference>
<gene>
    <name evidence="7" type="ORF">G293_03370</name>
</gene>
<dbReference type="InterPro" id="IPR000587">
    <property type="entry name" value="Creatinase_N"/>
</dbReference>
<dbReference type="KEGG" id="lau:G293_03370"/>
<keyword evidence="8" id="KW-1185">Reference proteome</keyword>
<evidence type="ECO:0000256" key="2">
    <source>
        <dbReference type="ARBA" id="ARBA00022723"/>
    </source>
</evidence>
<keyword evidence="7" id="KW-0031">Aminopeptidase</keyword>
<feature type="domain" description="Peptidase M24" evidence="4">
    <location>
        <begin position="320"/>
        <end position="536"/>
    </location>
</feature>
<organism evidence="7 8">
    <name type="scientific">Candidatus Liberibacter africanus PTSAPSY</name>
    <dbReference type="NCBI Taxonomy" id="1277257"/>
    <lineage>
        <taxon>Bacteria</taxon>
        <taxon>Pseudomonadati</taxon>
        <taxon>Pseudomonadota</taxon>
        <taxon>Alphaproteobacteria</taxon>
        <taxon>Hyphomicrobiales</taxon>
        <taxon>Rhizobiaceae</taxon>
        <taxon>Liberibacter</taxon>
    </lineage>
</organism>
<dbReference type="InterPro" id="IPR000994">
    <property type="entry name" value="Pept_M24"/>
</dbReference>
<name>A0A0G3I951_LIBAF</name>
<dbReference type="AlphaFoldDB" id="A0A0G3I951"/>
<keyword evidence="7" id="KW-0645">Protease</keyword>
<dbReference type="PANTHER" id="PTHR43763:SF6">
    <property type="entry name" value="XAA-PRO AMINOPEPTIDASE 1"/>
    <property type="match status" value="1"/>
</dbReference>
<dbReference type="Pfam" id="PF16189">
    <property type="entry name" value="Creatinase_N_2"/>
    <property type="match status" value="1"/>
</dbReference>
<dbReference type="CDD" id="cd01085">
    <property type="entry name" value="APP"/>
    <property type="match status" value="1"/>
</dbReference>
<dbReference type="SUPFAM" id="SSF53092">
    <property type="entry name" value="Creatinase/prolidase N-terminal domain"/>
    <property type="match status" value="1"/>
</dbReference>
<keyword evidence="2" id="KW-0479">Metal-binding</keyword>
<proteinExistence type="inferred from homology"/>
<evidence type="ECO:0000259" key="5">
    <source>
        <dbReference type="Pfam" id="PF01321"/>
    </source>
</evidence>
<dbReference type="RefSeq" id="WP_047264307.1">
    <property type="nucleotide sequence ID" value="NZ_CP004021.1"/>
</dbReference>
<evidence type="ECO:0000259" key="6">
    <source>
        <dbReference type="Pfam" id="PF16188"/>
    </source>
</evidence>
<dbReference type="InterPro" id="IPR050422">
    <property type="entry name" value="X-Pro_aminopeptidase_P"/>
</dbReference>
<dbReference type="InterPro" id="IPR029149">
    <property type="entry name" value="Creatin/AminoP/Spt16_N"/>
</dbReference>
<keyword evidence="3" id="KW-0378">Hydrolase</keyword>
<comment type="similarity">
    <text evidence="1">Belongs to the peptidase M24B family.</text>
</comment>
<dbReference type="Gene3D" id="3.40.350.10">
    <property type="entry name" value="Creatinase/prolidase N-terminal domain"/>
    <property type="match status" value="2"/>
</dbReference>
<dbReference type="GO" id="GO:0046872">
    <property type="term" value="F:metal ion binding"/>
    <property type="evidence" value="ECO:0007669"/>
    <property type="project" value="UniProtKB-KW"/>
</dbReference>
<dbReference type="Proteomes" id="UP000035503">
    <property type="component" value="Chromosome"/>
</dbReference>
<dbReference type="InterPro" id="IPR036005">
    <property type="entry name" value="Creatinase/aminopeptidase-like"/>
</dbReference>
<evidence type="ECO:0000256" key="1">
    <source>
        <dbReference type="ARBA" id="ARBA00008766"/>
    </source>
</evidence>
<dbReference type="STRING" id="1277257.G293_03370"/>
<accession>A0A0G3I951</accession>
<dbReference type="OrthoDB" id="9806388at2"/>
<dbReference type="GO" id="GO:0070006">
    <property type="term" value="F:metalloaminopeptidase activity"/>
    <property type="evidence" value="ECO:0007669"/>
    <property type="project" value="InterPro"/>
</dbReference>
<reference evidence="7 8" key="1">
    <citation type="journal article" date="2015" name="Genome Announc.">
        <title>Complete Genome Sequence of 'Candidatus Liberibacter africanus,' a Bacterium Associated with Citrus Huanglongbing.</title>
        <authorList>
            <person name="Lin H."/>
            <person name="Pietersen G."/>
            <person name="Han C."/>
            <person name="Read D.A."/>
            <person name="Lou B."/>
            <person name="Gupta G."/>
            <person name="Civerolo E.L."/>
        </authorList>
    </citation>
    <scope>NUCLEOTIDE SEQUENCE [LARGE SCALE GENOMIC DNA]</scope>
    <source>
        <strain evidence="7 8">PTSAPSY</strain>
    </source>
</reference>
<dbReference type="EMBL" id="CP004021">
    <property type="protein sequence ID" value="AKK20302.1"/>
    <property type="molecule type" value="Genomic_DNA"/>
</dbReference>
<dbReference type="Pfam" id="PF01321">
    <property type="entry name" value="Creatinase_N"/>
    <property type="match status" value="1"/>
</dbReference>
<evidence type="ECO:0000256" key="3">
    <source>
        <dbReference type="ARBA" id="ARBA00022801"/>
    </source>
</evidence>
<evidence type="ECO:0000313" key="8">
    <source>
        <dbReference type="Proteomes" id="UP000035503"/>
    </source>
</evidence>
<dbReference type="Gene3D" id="3.90.230.10">
    <property type="entry name" value="Creatinase/methionine aminopeptidase superfamily"/>
    <property type="match status" value="1"/>
</dbReference>
<dbReference type="GO" id="GO:0005737">
    <property type="term" value="C:cytoplasm"/>
    <property type="evidence" value="ECO:0007669"/>
    <property type="project" value="UniProtKB-ARBA"/>
</dbReference>
<dbReference type="PANTHER" id="PTHR43763">
    <property type="entry name" value="XAA-PRO AMINOPEPTIDASE 1"/>
    <property type="match status" value="1"/>
</dbReference>
<sequence length="609" mass="68697">MFQSFEVKSSPQKTLEKVHNLRSCFDSLEIDAFLIPRADEFRGEFVDEGSERLAWISGFTGSAGIAIVLRNKAVIFVDGRYIVQVEQEVDTALFTIKNIATQPLDTWIAKHGSSGLRLGLDSRLHSPFEVSLLQKSLDKIGGSIVDLPYNPIDLLWKDRPQLLYRKVAMQGIEYTGMDSREKIREICKILHTKEVTAVVICDPSSIAWIFNIRGFDIPCSPYPLSRAIIYADGKAEIFFYKKHIDEELRTSLSVVAVVLDMDMFDSHLVSLARTNMPILIDPKWIPYRFFKIIVKENGLIVKDSDPSCLLRAIKNKVEIEGMKSAHIQDSVAMVHFLFWLDSHSLNKITEIDVVKKLEMCREEVGRQMDNPLRDISFNTIAASGLHSAIIHYHVTTKSNRLLQKNELLLLDSGAQYVNGTTDITRTIAIGNVDYEKKYYFTLVLKGMISVSVARFPQGTRGCDLDSIARLPLWKVGVDFAHGVGHGIGSFLPVHEGPQGISKMNQEPLQAGMILSNEPGYYRRDNFGIRIENVLCVSGPEKINGGECLMLGFDTLTLCPISRNLILVEVLTGEEKKWLNDYHKRVYTVLEPLIDDQEILSWLFSATLPI</sequence>
<dbReference type="PATRIC" id="fig|1277257.4.peg.724"/>